<name>A0A090V7C4_PSEVU</name>
<evidence type="ECO:0000313" key="2">
    <source>
        <dbReference type="EMBL" id="GAL59988.1"/>
    </source>
</evidence>
<comment type="caution">
    <text evidence="2">The sequence shown here is derived from an EMBL/GenBank/DDBJ whole genome shotgun (WGS) entry which is preliminary data.</text>
</comment>
<gene>
    <name evidence="2" type="ORF">EV102420_26_00070</name>
</gene>
<keyword evidence="3" id="KW-1185">Reference proteome</keyword>
<dbReference type="eggNOG" id="ENOG5031KJN">
    <property type="taxonomic scope" value="Bacteria"/>
</dbReference>
<keyword evidence="1" id="KW-0472">Membrane</keyword>
<dbReference type="STRING" id="1115515.EV102420_26_00070"/>
<evidence type="ECO:0000256" key="1">
    <source>
        <dbReference type="SAM" id="Phobius"/>
    </source>
</evidence>
<proteinExistence type="predicted"/>
<dbReference type="InterPro" id="IPR047743">
    <property type="entry name" value="YnhF-like"/>
</dbReference>
<dbReference type="Proteomes" id="UP000029462">
    <property type="component" value="Unassembled WGS sequence"/>
</dbReference>
<keyword evidence="1" id="KW-1133">Transmembrane helix</keyword>
<evidence type="ECO:0008006" key="4">
    <source>
        <dbReference type="Google" id="ProtNLM"/>
    </source>
</evidence>
<dbReference type="NCBIfam" id="NF033411">
    <property type="entry name" value="small_mem_YnhF"/>
    <property type="match status" value="1"/>
</dbReference>
<protein>
    <recommendedName>
        <fullName evidence="4">YnhF family membrane protein</fullName>
    </recommendedName>
</protein>
<accession>A0A090V7C4</accession>
<sequence>MCKNAQAHFLWGNKNGEKLMSADLKFSLMTTVVVLGLIVAGALTAALN</sequence>
<feature type="transmembrane region" description="Helical" evidence="1">
    <location>
        <begin position="26"/>
        <end position="47"/>
    </location>
</feature>
<dbReference type="AlphaFoldDB" id="A0A090V7C4"/>
<dbReference type="EMBL" id="BBMZ01000026">
    <property type="protein sequence ID" value="GAL59988.1"/>
    <property type="molecule type" value="Genomic_DNA"/>
</dbReference>
<reference evidence="2 3" key="1">
    <citation type="submission" date="2014-09" db="EMBL/GenBank/DDBJ databases">
        <title>Whole genome shotgun sequence of Escherichia vulneris NBRC 102420.</title>
        <authorList>
            <person name="Yoshida Y."/>
            <person name="Hosoyama A."/>
            <person name="Tsuchikane K."/>
            <person name="Ohji S."/>
            <person name="Ichikawa N."/>
            <person name="Kimura A."/>
            <person name="Yamazoe A."/>
            <person name="Ezaki T."/>
            <person name="Fujita N."/>
        </authorList>
    </citation>
    <scope>NUCLEOTIDE SEQUENCE [LARGE SCALE GENOMIC DNA]</scope>
    <source>
        <strain evidence="2 3">NBRC 102420</strain>
    </source>
</reference>
<organism evidence="2 3">
    <name type="scientific">Pseudescherichia vulneris NBRC 102420</name>
    <dbReference type="NCBI Taxonomy" id="1115515"/>
    <lineage>
        <taxon>Bacteria</taxon>
        <taxon>Pseudomonadati</taxon>
        <taxon>Pseudomonadota</taxon>
        <taxon>Gammaproteobacteria</taxon>
        <taxon>Enterobacterales</taxon>
        <taxon>Enterobacteriaceae</taxon>
        <taxon>Pseudescherichia</taxon>
    </lineage>
</organism>
<keyword evidence="1" id="KW-0812">Transmembrane</keyword>
<evidence type="ECO:0000313" key="3">
    <source>
        <dbReference type="Proteomes" id="UP000029462"/>
    </source>
</evidence>